<proteinExistence type="predicted"/>
<dbReference type="AlphaFoldDB" id="A0A7N0VLG7"/>
<organism evidence="1 2">
    <name type="scientific">Kalanchoe fedtschenkoi</name>
    <name type="common">Lavender scallops</name>
    <name type="synonym">South American air plant</name>
    <dbReference type="NCBI Taxonomy" id="63787"/>
    <lineage>
        <taxon>Eukaryota</taxon>
        <taxon>Viridiplantae</taxon>
        <taxon>Streptophyta</taxon>
        <taxon>Embryophyta</taxon>
        <taxon>Tracheophyta</taxon>
        <taxon>Spermatophyta</taxon>
        <taxon>Magnoliopsida</taxon>
        <taxon>eudicotyledons</taxon>
        <taxon>Gunneridae</taxon>
        <taxon>Pentapetalae</taxon>
        <taxon>Saxifragales</taxon>
        <taxon>Crassulaceae</taxon>
        <taxon>Kalanchoe</taxon>
    </lineage>
</organism>
<dbReference type="Proteomes" id="UP000594263">
    <property type="component" value="Unplaced"/>
</dbReference>
<evidence type="ECO:0000313" key="1">
    <source>
        <dbReference type="EnsemblPlants" id="Kaladp1319s0009.1.v1.1"/>
    </source>
</evidence>
<evidence type="ECO:0000313" key="2">
    <source>
        <dbReference type="Proteomes" id="UP000594263"/>
    </source>
</evidence>
<reference evidence="1" key="1">
    <citation type="submission" date="2021-01" db="UniProtKB">
        <authorList>
            <consortium name="EnsemblPlants"/>
        </authorList>
    </citation>
    <scope>IDENTIFICATION</scope>
</reference>
<name>A0A7N0VLG7_KALFE</name>
<dbReference type="Gramene" id="Kaladp1319s0009.1.v1.1">
    <property type="protein sequence ID" value="Kaladp1319s0009.1.v1.1"/>
    <property type="gene ID" value="Kaladp1319s0009.v1.1"/>
</dbReference>
<dbReference type="EnsemblPlants" id="Kaladp1319s0009.1.v1.1">
    <property type="protein sequence ID" value="Kaladp1319s0009.1.v1.1"/>
    <property type="gene ID" value="Kaladp1319s0009.v1.1"/>
</dbReference>
<keyword evidence="2" id="KW-1185">Reference proteome</keyword>
<protein>
    <submittedName>
        <fullName evidence="1">Uncharacterized protein</fullName>
    </submittedName>
</protein>
<sequence length="86" mass="9703">MVVAFILTGTRILDPTNPNYILRIVGLKKAETYVDPTSFNQIQQNPSTWDAELQSLLAMEFQGRSTSYPTQLFTGFTEASNLKMEI</sequence>
<accession>A0A7N0VLG7</accession>